<dbReference type="AlphaFoldDB" id="A0AA96VK37"/>
<dbReference type="Proteomes" id="UP001302662">
    <property type="component" value="Chromosome"/>
</dbReference>
<dbReference type="InterPro" id="IPR016466">
    <property type="entry name" value="Methan_mark_3"/>
</dbReference>
<protein>
    <recommendedName>
        <fullName evidence="1">UPF0288 protein MmiEs2_00150</fullName>
    </recommendedName>
</protein>
<feature type="compositionally biased region" description="Acidic residues" evidence="2">
    <location>
        <begin position="522"/>
        <end position="537"/>
    </location>
</feature>
<gene>
    <name evidence="4" type="ORF">MmiEs2_00150</name>
</gene>
<keyword evidence="5" id="KW-1185">Reference proteome</keyword>
<name>A0AA96VK37_9EURY</name>
<feature type="region of interest" description="Disordered" evidence="2">
    <location>
        <begin position="515"/>
        <end position="537"/>
    </location>
</feature>
<proteinExistence type="inferred from homology"/>
<dbReference type="NCBIfam" id="TIGR03268">
    <property type="entry name" value="methan_mark_3"/>
    <property type="match status" value="1"/>
</dbReference>
<comment type="similarity">
    <text evidence="1">Belongs to the UPF0288 family.</text>
</comment>
<reference evidence="4 5" key="1">
    <citation type="submission" date="2023-07" db="EMBL/GenBank/DDBJ databases">
        <title>Closed genome sequence of Methanimicrococcus sp. Es2.</title>
        <authorList>
            <person name="Protasov E."/>
            <person name="Platt K."/>
            <person name="Reeh H."/>
            <person name="Poehlein A."/>
            <person name="Daniel R."/>
            <person name="Brune A."/>
        </authorList>
    </citation>
    <scope>NUCLEOTIDE SEQUENCE [LARGE SCALE GENOMIC DNA]</scope>
    <source>
        <strain evidence="4 5">Es2</strain>
    </source>
</reference>
<evidence type="ECO:0000259" key="3">
    <source>
        <dbReference type="Pfam" id="PF26548"/>
    </source>
</evidence>
<evidence type="ECO:0000256" key="1">
    <source>
        <dbReference type="HAMAP-Rule" id="MF_01089"/>
    </source>
</evidence>
<organism evidence="4 5">
    <name type="scientific">Methanimicrococcus stummii</name>
    <dbReference type="NCBI Taxonomy" id="3028294"/>
    <lineage>
        <taxon>Archaea</taxon>
        <taxon>Methanobacteriati</taxon>
        <taxon>Methanobacteriota</taxon>
        <taxon>Stenosarchaea group</taxon>
        <taxon>Methanomicrobia</taxon>
        <taxon>Methanosarcinales</taxon>
        <taxon>Methanosarcinaceae</taxon>
        <taxon>Methanimicrococcus</taxon>
    </lineage>
</organism>
<sequence length="537" mass="59346">MASKINVTVNGSEHSFKEKTTPAEIIQSLGVPYTAGASVCIVKKRKEEEKTQTKEFVLQTNKGPLVIELKDPSSISSQIWIEKYETLAPLPILMESSDAISFGPFETKYDFVRGNKRYRKYDIVFSAGGFDTSKTTLIFSKRDHYAEYGTPEDGVFATLIAGRTNLEKIDKGDVIESITPYVEKKAAYGDGYCTTDLSVPLEDGDRLITVAEIEMSPHSPQGTETFFAIIKDGTYRIDSTANAFRSDDTLQGEPCEYENFEPRKIGAVCLRTAGTGRGRAYISTADRASSLLHSVVGHVVSGMELAYFAKPDDKFTVETAPPRLLLLGHDVKESKSLLDALGIKMKVDGFDGDDNVIVAQSPATTIEILREGAVTVTAVPKSKLIEVEFYYDDAPKSVEFFRHSIDLKTQPVGSLPVSMVYDETYIFKAEKQAERYKEIMPENTPKTDVKAFDIGITNQSAKRMGYIGVRLADETMFGPTGEKFEATNIIGRVLNPDNLKNIEEGDVIYIKEINARQTDNAGSEDETEDENEAGGEE</sequence>
<dbReference type="Pfam" id="PF26548">
    <property type="entry name" value="DUF8179"/>
    <property type="match status" value="1"/>
</dbReference>
<feature type="domain" description="Putative peptidyl-prolyl cis-trans isomerase" evidence="3">
    <location>
        <begin position="385"/>
        <end position="512"/>
    </location>
</feature>
<dbReference type="PIRSF" id="PIRSF005852">
    <property type="entry name" value="UCP005852"/>
    <property type="match status" value="1"/>
</dbReference>
<dbReference type="GeneID" id="85196468"/>
<dbReference type="EMBL" id="CP131062">
    <property type="protein sequence ID" value="WNY27842.1"/>
    <property type="molecule type" value="Genomic_DNA"/>
</dbReference>
<dbReference type="HAMAP" id="MF_01089">
    <property type="entry name" value="UPF0288"/>
    <property type="match status" value="1"/>
</dbReference>
<dbReference type="InterPro" id="IPR058492">
    <property type="entry name" value="DUF8179"/>
</dbReference>
<evidence type="ECO:0000256" key="2">
    <source>
        <dbReference type="SAM" id="MobiDB-lite"/>
    </source>
</evidence>
<dbReference type="RefSeq" id="WP_316559416.1">
    <property type="nucleotide sequence ID" value="NZ_CP131062.1"/>
</dbReference>
<evidence type="ECO:0000313" key="4">
    <source>
        <dbReference type="EMBL" id="WNY27842.1"/>
    </source>
</evidence>
<accession>A0AA96VK37</accession>
<dbReference type="KEGG" id="mees:MmiEs2_00150"/>
<evidence type="ECO:0000313" key="5">
    <source>
        <dbReference type="Proteomes" id="UP001302662"/>
    </source>
</evidence>